<dbReference type="Proteomes" id="UP000694864">
    <property type="component" value="Chromosome 4"/>
</dbReference>
<evidence type="ECO:0000313" key="9">
    <source>
        <dbReference type="RefSeq" id="XP_010507095.1"/>
    </source>
</evidence>
<evidence type="ECO:0000256" key="6">
    <source>
        <dbReference type="SAM" id="MobiDB-lite"/>
    </source>
</evidence>
<dbReference type="GeneID" id="104783667"/>
<dbReference type="Pfam" id="PF05055">
    <property type="entry name" value="DUF677"/>
    <property type="match status" value="1"/>
</dbReference>
<gene>
    <name evidence="9" type="primary">LOC104783667</name>
</gene>
<evidence type="ECO:0000256" key="2">
    <source>
        <dbReference type="ARBA" id="ARBA00009074"/>
    </source>
</evidence>
<keyword evidence="8" id="KW-1185">Reference proteome</keyword>
<keyword evidence="4 7" id="KW-1133">Transmembrane helix</keyword>
<feature type="region of interest" description="Disordered" evidence="6">
    <location>
        <begin position="257"/>
        <end position="277"/>
    </location>
</feature>
<organism evidence="8 9">
    <name type="scientific">Camelina sativa</name>
    <name type="common">False flax</name>
    <name type="synonym">Myagrum sativum</name>
    <dbReference type="NCBI Taxonomy" id="90675"/>
    <lineage>
        <taxon>Eukaryota</taxon>
        <taxon>Viridiplantae</taxon>
        <taxon>Streptophyta</taxon>
        <taxon>Embryophyta</taxon>
        <taxon>Tracheophyta</taxon>
        <taxon>Spermatophyta</taxon>
        <taxon>Magnoliopsida</taxon>
        <taxon>eudicotyledons</taxon>
        <taxon>Gunneridae</taxon>
        <taxon>Pentapetalae</taxon>
        <taxon>rosids</taxon>
        <taxon>malvids</taxon>
        <taxon>Brassicales</taxon>
        <taxon>Brassicaceae</taxon>
        <taxon>Camelineae</taxon>
        <taxon>Camelina</taxon>
    </lineage>
</organism>
<dbReference type="PANTHER" id="PTHR31113">
    <property type="entry name" value="UPF0496 PROTEIN 3-RELATED"/>
    <property type="match status" value="1"/>
</dbReference>
<keyword evidence="3 7" id="KW-0812">Transmembrane</keyword>
<dbReference type="RefSeq" id="XP_010507095.1">
    <property type="nucleotide sequence ID" value="XM_010508793.1"/>
</dbReference>
<dbReference type="InterPro" id="IPR007749">
    <property type="entry name" value="DUF677"/>
</dbReference>
<evidence type="ECO:0000256" key="3">
    <source>
        <dbReference type="ARBA" id="ARBA00022692"/>
    </source>
</evidence>
<comment type="similarity">
    <text evidence="2">Belongs to the UPF0496 family.</text>
</comment>
<keyword evidence="5 7" id="KW-0472">Membrane</keyword>
<protein>
    <submittedName>
        <fullName evidence="9">UPF0496 protein At3g28270-like</fullName>
    </submittedName>
</protein>
<comment type="subcellular location">
    <subcellularLocation>
        <location evidence="1">Membrane</location>
        <topology evidence="1">Multi-pass membrane protein</topology>
    </subcellularLocation>
</comment>
<feature type="transmembrane region" description="Helical" evidence="7">
    <location>
        <begin position="230"/>
        <end position="249"/>
    </location>
</feature>
<feature type="transmembrane region" description="Helical" evidence="7">
    <location>
        <begin position="203"/>
        <end position="224"/>
    </location>
</feature>
<reference evidence="8" key="1">
    <citation type="journal article" date="2014" name="Nat. Commun.">
        <title>The emerging biofuel crop Camelina sativa retains a highly undifferentiated hexaploid genome structure.</title>
        <authorList>
            <person name="Kagale S."/>
            <person name="Koh C."/>
            <person name="Nixon J."/>
            <person name="Bollina V."/>
            <person name="Clarke W.E."/>
            <person name="Tuteja R."/>
            <person name="Spillane C."/>
            <person name="Robinson S.J."/>
            <person name="Links M.G."/>
            <person name="Clarke C."/>
            <person name="Higgins E.E."/>
            <person name="Huebert T."/>
            <person name="Sharpe A.G."/>
            <person name="Parkin I.A."/>
        </authorList>
    </citation>
    <scope>NUCLEOTIDE SEQUENCE [LARGE SCALE GENOMIC DNA]</scope>
    <source>
        <strain evidence="8">cv. DH55</strain>
    </source>
</reference>
<dbReference type="PANTHER" id="PTHR31113:SF13">
    <property type="entry name" value="(RAPE) HYPOTHETICAL PROTEIN"/>
    <property type="match status" value="1"/>
</dbReference>
<evidence type="ECO:0000256" key="1">
    <source>
        <dbReference type="ARBA" id="ARBA00004141"/>
    </source>
</evidence>
<evidence type="ECO:0000256" key="4">
    <source>
        <dbReference type="ARBA" id="ARBA00022989"/>
    </source>
</evidence>
<proteinExistence type="inferred from homology"/>
<sequence length="294" mass="32353">MALSEETMLKCSVHLSAYKSACEDHPDLKSFDASLQQKTVKAIDSLTDGHEAHKNVSQRLLQVSQDVLNFILESKDDVWESKALRSLVQAYFDNTMKTLKIFDNVMECVDKAELGQLYIREAMAEFEKESEVKDVGGKKYEETVKELMKFKAMKDPFDGQLLTTQFELIKNQQESLLSELCVAKTKIAEEHSAAHKASILSNALFGAAFALAAVASISVMAVAVGVAAPFAVLLVPVLALGWVGVSVFLERKMKGLKKQEEDGNKEGGVAESVEKGTEINEESLKTVSELVDEL</sequence>
<evidence type="ECO:0000256" key="7">
    <source>
        <dbReference type="SAM" id="Phobius"/>
    </source>
</evidence>
<name>A0ABM0YWW1_CAMSA</name>
<accession>A0ABM0YWW1</accession>
<evidence type="ECO:0000313" key="8">
    <source>
        <dbReference type="Proteomes" id="UP000694864"/>
    </source>
</evidence>
<evidence type="ECO:0000256" key="5">
    <source>
        <dbReference type="ARBA" id="ARBA00023136"/>
    </source>
</evidence>
<reference evidence="9" key="2">
    <citation type="submission" date="2025-08" db="UniProtKB">
        <authorList>
            <consortium name="RefSeq"/>
        </authorList>
    </citation>
    <scope>IDENTIFICATION</scope>
    <source>
        <tissue evidence="9">Leaf</tissue>
    </source>
</reference>